<evidence type="ECO:0000313" key="1">
    <source>
        <dbReference type="EMBL" id="MFC7188968.1"/>
    </source>
</evidence>
<protein>
    <submittedName>
        <fullName evidence="1">Uncharacterized protein</fullName>
    </submittedName>
</protein>
<dbReference type="AlphaFoldDB" id="A0ABD5YI82"/>
<gene>
    <name evidence="1" type="ORF">ACFQL7_03310</name>
</gene>
<accession>A0ABD5YI82</accession>
<evidence type="ECO:0000313" key="2">
    <source>
        <dbReference type="Proteomes" id="UP001596417"/>
    </source>
</evidence>
<keyword evidence="2" id="KW-1185">Reference proteome</keyword>
<dbReference type="Pfam" id="PF24336">
    <property type="entry name" value="DUF7504"/>
    <property type="match status" value="1"/>
</dbReference>
<dbReference type="RefSeq" id="WP_390204576.1">
    <property type="nucleotide sequence ID" value="NZ_JBHTAX010000001.1"/>
</dbReference>
<reference evidence="1 2" key="1">
    <citation type="journal article" date="2019" name="Int. J. Syst. Evol. Microbiol.">
        <title>The Global Catalogue of Microorganisms (GCM) 10K type strain sequencing project: providing services to taxonomists for standard genome sequencing and annotation.</title>
        <authorList>
            <consortium name="The Broad Institute Genomics Platform"/>
            <consortium name="The Broad Institute Genome Sequencing Center for Infectious Disease"/>
            <person name="Wu L."/>
            <person name="Ma J."/>
        </authorList>
    </citation>
    <scope>NUCLEOTIDE SEQUENCE [LARGE SCALE GENOMIC DNA]</scope>
    <source>
        <strain evidence="1 2">RDMS1</strain>
    </source>
</reference>
<comment type="caution">
    <text evidence="1">The sequence shown here is derived from an EMBL/GenBank/DDBJ whole genome shotgun (WGS) entry which is preliminary data.</text>
</comment>
<dbReference type="InterPro" id="IPR055927">
    <property type="entry name" value="DUF7504"/>
</dbReference>
<organism evidence="1 2">
    <name type="scientific">Halocatena marina</name>
    <dbReference type="NCBI Taxonomy" id="2934937"/>
    <lineage>
        <taxon>Archaea</taxon>
        <taxon>Methanobacteriati</taxon>
        <taxon>Methanobacteriota</taxon>
        <taxon>Stenosarchaea group</taxon>
        <taxon>Halobacteria</taxon>
        <taxon>Halobacteriales</taxon>
        <taxon>Natronomonadaceae</taxon>
        <taxon>Halocatena</taxon>
    </lineage>
</organism>
<dbReference type="EMBL" id="JBHTAX010000001">
    <property type="protein sequence ID" value="MFC7188968.1"/>
    <property type="molecule type" value="Genomic_DNA"/>
</dbReference>
<dbReference type="Proteomes" id="UP001596417">
    <property type="component" value="Unassembled WGS sequence"/>
</dbReference>
<proteinExistence type="predicted"/>
<sequence>MMAFDGGTMGSSAFAEALSRLKQRGSALLVVGNVAPEVHQLACRHFMGDPSMCRQRLFVTTDGFATDVQSSIVDRSQHENHVIDYVTNCRSTSEYPDGDSTMVSYTTATSSTELISEIINTIKSIERDVEPLSPGSSEFALILSRP</sequence>
<name>A0ABD5YI82_9EURY</name>